<evidence type="ECO:0000259" key="2">
    <source>
        <dbReference type="PROSITE" id="PS50057"/>
    </source>
</evidence>
<dbReference type="GO" id="GO:0007229">
    <property type="term" value="P:integrin-mediated signaling pathway"/>
    <property type="evidence" value="ECO:0007669"/>
    <property type="project" value="InterPro"/>
</dbReference>
<dbReference type="InterPro" id="IPR040790">
    <property type="entry name" value="Kindlin_2_N"/>
</dbReference>
<dbReference type="InterPro" id="IPR001849">
    <property type="entry name" value="PH_domain"/>
</dbReference>
<dbReference type="CDD" id="cd17096">
    <property type="entry name" value="FERM_F1_kindlins"/>
    <property type="match status" value="1"/>
</dbReference>
<feature type="region of interest" description="Disordered" evidence="1">
    <location>
        <begin position="133"/>
        <end position="195"/>
    </location>
</feature>
<dbReference type="HOGENOM" id="CLU_011611_0_0_1"/>
<dbReference type="OMA" id="PEHGIHY"/>
<dbReference type="eggNOG" id="KOG3727">
    <property type="taxonomic scope" value="Eukaryota"/>
</dbReference>
<dbReference type="EMBL" id="DS469667">
    <property type="protein sequence ID" value="EDO36565.1"/>
    <property type="molecule type" value="Genomic_DNA"/>
</dbReference>
<dbReference type="SUPFAM" id="SSF50729">
    <property type="entry name" value="PH domain-like"/>
    <property type="match status" value="2"/>
</dbReference>
<dbReference type="Gene3D" id="1.20.80.10">
    <property type="match status" value="1"/>
</dbReference>
<dbReference type="InterPro" id="IPR019749">
    <property type="entry name" value="Band_41_domain"/>
</dbReference>
<evidence type="ECO:0000313" key="3">
    <source>
        <dbReference type="EMBL" id="EDO36565.1"/>
    </source>
</evidence>
<feature type="domain" description="FERM" evidence="2">
    <location>
        <begin position="89"/>
        <end position="620"/>
    </location>
</feature>
<dbReference type="InterPro" id="IPR000299">
    <property type="entry name" value="FERM_domain"/>
</dbReference>
<dbReference type="GO" id="GO:0030055">
    <property type="term" value="C:cell-substrate junction"/>
    <property type="evidence" value="ECO:0000318"/>
    <property type="project" value="GO_Central"/>
</dbReference>
<dbReference type="CDD" id="cd17095">
    <property type="entry name" value="FERM_F0_kindlins"/>
    <property type="match status" value="1"/>
</dbReference>
<feature type="compositionally biased region" description="Polar residues" evidence="1">
    <location>
        <begin position="182"/>
        <end position="195"/>
    </location>
</feature>
<sequence length="638" mass="72611">MANLTKKANWNLSVFITSLSTEKPVEVTGQTHIGKLMLDLVEGLDISADWSDHGLWWPQRRQWLLKPRITLDTCGVQGDAKLHFTPIHKKVRVQLPDLQFVELSMDFSKKVFVAVQELCAELGIRHPEELSLMKPNNKLKKDARRSMKGKKKRHSGSGISPGSASPGSPAYSNFGPEGPFSTLENTNLNQSPLTPSQEALNTLCKPKSIQEKAYLNSGWLDSSRSLMEQEVQEFDTIYLRYKYYTFFDLNPKVDEIRINQLYEQAKWSILTEEVECTEEEMMSFAAIQFQVKILSASPQSNIPEDDDDIDAALSDLQLTLEGSSHSTTSPAKVNSLNTVPEIMDYLNLVNNCDVKHFLSADSDTTLTVYKSQEEAFGQPVQRMNLRGCEVTTDVNVSKDKYQIRMRLQDNEEIELACSTESQYAKWMAACRMASKGKTMADISYESEKAGIQAFLSMQHDKGDGTPLSPGQIHIQPEDFVGQRMLKKYKPKQIAARILESHTALHKASLVESKMMYIRQWQSLPEFGVSHFIVRFRSDKPKKEEILGIAFNRIMRIDASTREAIKTWRYSVMRAWNVNWETREMIVQCEDEMIAFNCVSADIKAVHEFIGGYIFLSMRKDVNQPPSDELFYKLTGGWV</sequence>
<dbReference type="InterPro" id="IPR014352">
    <property type="entry name" value="FERM/acyl-CoA-bd_prot_sf"/>
</dbReference>
<keyword evidence="4" id="KW-1185">Reference proteome</keyword>
<proteinExistence type="predicted"/>
<dbReference type="Proteomes" id="UP000001593">
    <property type="component" value="Unassembled WGS sequence"/>
</dbReference>
<dbReference type="SMART" id="SM00295">
    <property type="entry name" value="B41"/>
    <property type="match status" value="1"/>
</dbReference>
<feature type="compositionally biased region" description="Basic residues" evidence="1">
    <location>
        <begin position="137"/>
        <end position="155"/>
    </location>
</feature>
<organism evidence="3 4">
    <name type="scientific">Nematostella vectensis</name>
    <name type="common">Starlet sea anemone</name>
    <dbReference type="NCBI Taxonomy" id="45351"/>
    <lineage>
        <taxon>Eukaryota</taxon>
        <taxon>Metazoa</taxon>
        <taxon>Cnidaria</taxon>
        <taxon>Anthozoa</taxon>
        <taxon>Hexacorallia</taxon>
        <taxon>Actiniaria</taxon>
        <taxon>Edwardsiidae</taxon>
        <taxon>Nematostella</taxon>
    </lineage>
</organism>
<feature type="compositionally biased region" description="Low complexity" evidence="1">
    <location>
        <begin position="156"/>
        <end position="172"/>
    </location>
</feature>
<dbReference type="InterPro" id="IPR011993">
    <property type="entry name" value="PH-like_dom_sf"/>
</dbReference>
<dbReference type="InterPro" id="IPR035963">
    <property type="entry name" value="FERM_2"/>
</dbReference>
<name>A7SIB3_NEMVE</name>
<dbReference type="STRING" id="45351.A7SIB3"/>
<dbReference type="PROSITE" id="PS50057">
    <property type="entry name" value="FERM_3"/>
    <property type="match status" value="1"/>
</dbReference>
<dbReference type="GO" id="GO:0005178">
    <property type="term" value="F:integrin binding"/>
    <property type="evidence" value="ECO:0000318"/>
    <property type="project" value="GO_Central"/>
</dbReference>
<protein>
    <recommendedName>
        <fullName evidence="2">FERM domain-containing protein</fullName>
    </recommendedName>
</protein>
<reference evidence="3 4" key="1">
    <citation type="journal article" date="2007" name="Science">
        <title>Sea anemone genome reveals ancestral eumetazoan gene repertoire and genomic organization.</title>
        <authorList>
            <person name="Putnam N.H."/>
            <person name="Srivastava M."/>
            <person name="Hellsten U."/>
            <person name="Dirks B."/>
            <person name="Chapman J."/>
            <person name="Salamov A."/>
            <person name="Terry A."/>
            <person name="Shapiro H."/>
            <person name="Lindquist E."/>
            <person name="Kapitonov V.V."/>
            <person name="Jurka J."/>
            <person name="Genikhovich G."/>
            <person name="Grigoriev I.V."/>
            <person name="Lucas S.M."/>
            <person name="Steele R.E."/>
            <person name="Finnerty J.R."/>
            <person name="Technau U."/>
            <person name="Martindale M.Q."/>
            <person name="Rokhsar D.S."/>
        </authorList>
    </citation>
    <scope>NUCLEOTIDE SEQUENCE [LARGE SCALE GENOMIC DNA]</scope>
    <source>
        <strain evidence="4">CH2 X CH6</strain>
    </source>
</reference>
<gene>
    <name evidence="3" type="ORF">NEMVEDRAFT_v1g212713</name>
</gene>
<dbReference type="Gene3D" id="2.30.29.30">
    <property type="entry name" value="Pleckstrin-homology domain (PH domain)/Phosphotyrosine-binding domain (PTB)"/>
    <property type="match status" value="2"/>
</dbReference>
<dbReference type="PhylomeDB" id="A7SIB3"/>
<dbReference type="CDD" id="cd13205">
    <property type="entry name" value="FERM_C_fermitin"/>
    <property type="match status" value="1"/>
</dbReference>
<dbReference type="FunCoup" id="A7SIB3">
    <property type="interactions" value="660"/>
</dbReference>
<dbReference type="Pfam" id="PF18124">
    <property type="entry name" value="Kindlin_2_N"/>
    <property type="match status" value="1"/>
</dbReference>
<dbReference type="InterPro" id="IPR019748">
    <property type="entry name" value="FERM_central"/>
</dbReference>
<dbReference type="InParanoid" id="A7SIB3"/>
<dbReference type="Pfam" id="PF00373">
    <property type="entry name" value="FERM_M"/>
    <property type="match status" value="1"/>
</dbReference>
<evidence type="ECO:0000256" key="1">
    <source>
        <dbReference type="SAM" id="MobiDB-lite"/>
    </source>
</evidence>
<dbReference type="GO" id="GO:0007160">
    <property type="term" value="P:cell-matrix adhesion"/>
    <property type="evidence" value="ECO:0000318"/>
    <property type="project" value="GO_Central"/>
</dbReference>
<dbReference type="PANTHER" id="PTHR16160:SF13">
    <property type="entry name" value="FERMITIN 2-RELATED"/>
    <property type="match status" value="1"/>
</dbReference>
<dbReference type="InterPro" id="IPR037843">
    <property type="entry name" value="Kindlin/fermitin"/>
</dbReference>
<dbReference type="SUPFAM" id="SSF47031">
    <property type="entry name" value="Second domain of FERM"/>
    <property type="match status" value="2"/>
</dbReference>
<dbReference type="AlphaFoldDB" id="A7SIB3"/>
<dbReference type="PANTHER" id="PTHR16160">
    <property type="entry name" value="FERMITIN 2-RELATED"/>
    <property type="match status" value="1"/>
</dbReference>
<dbReference type="Pfam" id="PF00169">
    <property type="entry name" value="PH"/>
    <property type="match status" value="1"/>
</dbReference>
<dbReference type="Gene3D" id="3.10.20.90">
    <property type="entry name" value="Phosphatidylinositol 3-kinase Catalytic Subunit, Chain A, domain 1"/>
    <property type="match status" value="2"/>
</dbReference>
<accession>A7SIB3</accession>
<evidence type="ECO:0000313" key="4">
    <source>
        <dbReference type="Proteomes" id="UP000001593"/>
    </source>
</evidence>